<dbReference type="AlphaFoldDB" id="B3QUG9"/>
<name>B3QUG9_CHLT3</name>
<proteinExistence type="predicted"/>
<evidence type="ECO:0000256" key="1">
    <source>
        <dbReference type="SAM" id="MobiDB-lite"/>
    </source>
</evidence>
<dbReference type="KEGG" id="cts:Ctha_1964"/>
<dbReference type="Proteomes" id="UP000001208">
    <property type="component" value="Chromosome"/>
</dbReference>
<protein>
    <submittedName>
        <fullName evidence="2">Uncharacterized protein</fullName>
    </submittedName>
</protein>
<dbReference type="STRING" id="517418.Ctha_1964"/>
<dbReference type="HOGENOM" id="CLU_545966_0_0_10"/>
<evidence type="ECO:0000313" key="3">
    <source>
        <dbReference type="Proteomes" id="UP000001208"/>
    </source>
</evidence>
<sequence length="499" mass="54550">MLRCFAAVFIQKFSDIFSNKGAIMKKQFLEKLFVLLLILTVGLTVSSCSDDDDSSSGSSYDPTKAESLVDEARAELETQLYGLITSELSGVDRPSDIDFSKSYALYSEALTYDPENKDAKFGVSFTSILNITQDADVNEAFDAWNNYMASRNVLNSGSDGEVLAFLPLGFPVHFSDANVGIATPLAISAHLMTASTTDSIPQLEDAQEILEDVVLPVLTSAISRLDEVDDDASFKFMITPKMQGDENEDSVEIDLTEIYAMEAVLNMLKSSVLMTVAYDISMDGYDSTGVSNALTQSTTSFMALRTNGKTYMSAAKTALLSAADKMDAAIAFLEAEQDDQSNDIIKIGGDDGVSESEMEKVTDATQEIRDAFSSPIEVKNDFNGDGSTQTLKINLAAIFDNPIENFKELLPEYSLKIETENGYLSTTITWTATDFSSWTIPNPTFNGLFPELTTDEKFKEFFGIDGDGWKQEVQADQAALLSIIPDILGFSFFSIFGLL</sequence>
<organism evidence="2 3">
    <name type="scientific">Chloroherpeton thalassium (strain ATCC 35110 / GB-78)</name>
    <dbReference type="NCBI Taxonomy" id="517418"/>
    <lineage>
        <taxon>Bacteria</taxon>
        <taxon>Pseudomonadati</taxon>
        <taxon>Chlorobiota</taxon>
        <taxon>Chlorobiia</taxon>
        <taxon>Chlorobiales</taxon>
        <taxon>Chloroherpetonaceae</taxon>
        <taxon>Chloroherpeton</taxon>
    </lineage>
</organism>
<accession>B3QUG9</accession>
<reference evidence="2 3" key="1">
    <citation type="submission" date="2008-06" db="EMBL/GenBank/DDBJ databases">
        <title>Complete sequence of Chloroherpeton thalassium ATCC 35110.</title>
        <authorList>
            <consortium name="US DOE Joint Genome Institute"/>
            <person name="Lucas S."/>
            <person name="Copeland A."/>
            <person name="Lapidus A."/>
            <person name="Glavina del Rio T."/>
            <person name="Dalin E."/>
            <person name="Tice H."/>
            <person name="Bruce D."/>
            <person name="Goodwin L."/>
            <person name="Pitluck S."/>
            <person name="Schmutz J."/>
            <person name="Larimer F."/>
            <person name="Land M."/>
            <person name="Hauser L."/>
            <person name="Kyrpides N."/>
            <person name="Mikhailova N."/>
            <person name="Liu Z."/>
            <person name="Li T."/>
            <person name="Zhao F."/>
            <person name="Overmann J."/>
            <person name="Bryant D.A."/>
            <person name="Richardson P."/>
        </authorList>
    </citation>
    <scope>NUCLEOTIDE SEQUENCE [LARGE SCALE GENOMIC DNA]</scope>
    <source>
        <strain evidence="3">ATCC 35110 / GB-78</strain>
    </source>
</reference>
<dbReference type="EMBL" id="CP001100">
    <property type="protein sequence ID" value="ACF14418.1"/>
    <property type="molecule type" value="Genomic_DNA"/>
</dbReference>
<keyword evidence="3" id="KW-1185">Reference proteome</keyword>
<evidence type="ECO:0000313" key="2">
    <source>
        <dbReference type="EMBL" id="ACF14418.1"/>
    </source>
</evidence>
<gene>
    <name evidence="2" type="ordered locus">Ctha_1964</name>
</gene>
<feature type="region of interest" description="Disordered" evidence="1">
    <location>
        <begin position="47"/>
        <end position="66"/>
    </location>
</feature>